<evidence type="ECO:0000256" key="4">
    <source>
        <dbReference type="ARBA" id="ARBA00022598"/>
    </source>
</evidence>
<keyword evidence="3" id="KW-0597">Phosphoprotein</keyword>
<dbReference type="GO" id="GO:0043041">
    <property type="term" value="P:amino acid activation for nonribosomal peptide biosynthetic process"/>
    <property type="evidence" value="ECO:0007669"/>
    <property type="project" value="TreeGrafter"/>
</dbReference>
<protein>
    <submittedName>
        <fullName evidence="9">Lysergyl peptide synthetase subunit 2</fullName>
    </submittedName>
</protein>
<dbReference type="Gene3D" id="1.10.1200.10">
    <property type="entry name" value="ACP-like"/>
    <property type="match status" value="1"/>
</dbReference>
<evidence type="ECO:0000256" key="2">
    <source>
        <dbReference type="ARBA" id="ARBA00022450"/>
    </source>
</evidence>
<dbReference type="InterPro" id="IPR009081">
    <property type="entry name" value="PP-bd_ACP"/>
</dbReference>
<evidence type="ECO:0000256" key="1">
    <source>
        <dbReference type="ARBA" id="ARBA00005107"/>
    </source>
</evidence>
<dbReference type="SUPFAM" id="SSF47336">
    <property type="entry name" value="ACP-like"/>
    <property type="match status" value="1"/>
</dbReference>
<dbReference type="Gene3D" id="3.40.50.12780">
    <property type="entry name" value="N-terminal domain of ligase-like"/>
    <property type="match status" value="1"/>
</dbReference>
<comment type="similarity">
    <text evidence="6">Belongs to the NRP synthetase family.</text>
</comment>
<feature type="region of interest" description="Disordered" evidence="7">
    <location>
        <begin position="712"/>
        <end position="734"/>
    </location>
</feature>
<evidence type="ECO:0000259" key="8">
    <source>
        <dbReference type="PROSITE" id="PS50075"/>
    </source>
</evidence>
<reference evidence="9" key="1">
    <citation type="submission" date="2011-06" db="EMBL/GenBank/DDBJ databases">
        <authorList>
            <person name="Florea S."/>
            <person name="Johnson R.D."/>
            <person name="Panaccione D.G."/>
            <person name="Voisey C.R."/>
            <person name="Schardl C.L."/>
        </authorList>
    </citation>
    <scope>NUCLEOTIDE SEQUENCE</scope>
    <source>
        <strain evidence="9">RRC-1481</strain>
    </source>
</reference>
<feature type="compositionally biased region" description="Acidic residues" evidence="7">
    <location>
        <begin position="715"/>
        <end position="724"/>
    </location>
</feature>
<evidence type="ECO:0000256" key="7">
    <source>
        <dbReference type="SAM" id="MobiDB-lite"/>
    </source>
</evidence>
<dbReference type="InterPro" id="IPR023213">
    <property type="entry name" value="CAT-like_dom_sf"/>
</dbReference>
<dbReference type="InterPro" id="IPR000873">
    <property type="entry name" value="AMP-dep_synth/lig_dom"/>
</dbReference>
<feature type="domain" description="Carrier" evidence="8">
    <location>
        <begin position="821"/>
        <end position="897"/>
    </location>
</feature>
<dbReference type="PANTHER" id="PTHR45527:SF3">
    <property type="entry name" value="SIDEROPHORE SYNTHETASE (EUROFUNG)"/>
    <property type="match status" value="1"/>
</dbReference>
<dbReference type="Gene3D" id="3.30.559.30">
    <property type="entry name" value="Nonribosomal peptide synthetase, condensation domain"/>
    <property type="match status" value="2"/>
</dbReference>
<dbReference type="UniPathway" id="UPA00327"/>
<dbReference type="GO" id="GO:0016874">
    <property type="term" value="F:ligase activity"/>
    <property type="evidence" value="ECO:0007669"/>
    <property type="project" value="UniProtKB-KW"/>
</dbReference>
<dbReference type="InterPro" id="IPR001242">
    <property type="entry name" value="Condensation_dom"/>
</dbReference>
<dbReference type="CDD" id="cd19545">
    <property type="entry name" value="FUM14_C_NRPS-like"/>
    <property type="match status" value="1"/>
</dbReference>
<dbReference type="InterPro" id="IPR036736">
    <property type="entry name" value="ACP-like_sf"/>
</dbReference>
<dbReference type="FunFam" id="1.10.1200.10:FF:000005">
    <property type="entry name" value="Nonribosomal peptide synthetase 1"/>
    <property type="match status" value="1"/>
</dbReference>
<dbReference type="Pfam" id="PF00550">
    <property type="entry name" value="PP-binding"/>
    <property type="match status" value="1"/>
</dbReference>
<keyword evidence="2" id="KW-0596">Phosphopantetheine</keyword>
<dbReference type="PANTHER" id="PTHR45527">
    <property type="entry name" value="NONRIBOSOMAL PEPTIDE SYNTHETASE"/>
    <property type="match status" value="1"/>
</dbReference>
<name>G8GV81_CLAPA</name>
<dbReference type="GO" id="GO:0005737">
    <property type="term" value="C:cytoplasm"/>
    <property type="evidence" value="ECO:0007669"/>
    <property type="project" value="TreeGrafter"/>
</dbReference>
<proteinExistence type="inferred from homology"/>
<evidence type="ECO:0000256" key="6">
    <source>
        <dbReference type="ARBA" id="ARBA00029454"/>
    </source>
</evidence>
<feature type="region of interest" description="Disordered" evidence="7">
    <location>
        <begin position="371"/>
        <end position="390"/>
    </location>
</feature>
<keyword evidence="4" id="KW-0436">Ligase</keyword>
<dbReference type="Gene3D" id="3.30.300.30">
    <property type="match status" value="1"/>
</dbReference>
<dbReference type="SUPFAM" id="SSF52777">
    <property type="entry name" value="CoA-dependent acyltransferases"/>
    <property type="match status" value="3"/>
</dbReference>
<comment type="pathway">
    <text evidence="1">Alkaloid biosynthesis; ergot alkaloid biosynthesis.</text>
</comment>
<dbReference type="Gene3D" id="3.30.559.10">
    <property type="entry name" value="Chloramphenicol acetyltransferase-like domain"/>
    <property type="match status" value="1"/>
</dbReference>
<dbReference type="SMART" id="SM00823">
    <property type="entry name" value="PKS_PP"/>
    <property type="match status" value="1"/>
</dbReference>
<dbReference type="GO" id="GO:0016740">
    <property type="term" value="F:transferase activity"/>
    <property type="evidence" value="ECO:0007669"/>
    <property type="project" value="UniProtKB-KW"/>
</dbReference>
<dbReference type="PROSITE" id="PS00012">
    <property type="entry name" value="PHOSPHOPANTETHEINE"/>
    <property type="match status" value="1"/>
</dbReference>
<evidence type="ECO:0000256" key="3">
    <source>
        <dbReference type="ARBA" id="ARBA00022553"/>
    </source>
</evidence>
<evidence type="ECO:0000313" key="9">
    <source>
        <dbReference type="EMBL" id="AET79204.1"/>
    </source>
</evidence>
<dbReference type="EMBL" id="JN186800">
    <property type="protein sequence ID" value="AET79204.1"/>
    <property type="molecule type" value="Genomic_DNA"/>
</dbReference>
<dbReference type="CDD" id="cd05918">
    <property type="entry name" value="A_NRPS_SidN3_like"/>
    <property type="match status" value="1"/>
</dbReference>
<dbReference type="InterPro" id="IPR006162">
    <property type="entry name" value="Ppantetheine_attach_site"/>
</dbReference>
<accession>G8GV81</accession>
<dbReference type="InterPro" id="IPR020806">
    <property type="entry name" value="PKS_PP-bd"/>
</dbReference>
<dbReference type="InterPro" id="IPR042099">
    <property type="entry name" value="ANL_N_sf"/>
</dbReference>
<dbReference type="GO" id="GO:0035835">
    <property type="term" value="P:indole alkaloid biosynthetic process"/>
    <property type="evidence" value="ECO:0007669"/>
    <property type="project" value="UniProtKB-UniPathway"/>
</dbReference>
<sequence length="1348" mass="145510">MAGFTGWKTYLQGCIPCTFPTLLEDGDDAKPETRASISVTLAEPYCRLTSFSDHHAVDSSTVLCAAWGIVLQAYTGLDSVSFAVSRPDIRPCRIDLASHASVSEVISAVAGAHDGEAHGLDISAMHPSRDDDGFTAKEFFNTCVMCPGQGSQASRETSDGLDQFDIVVLFKVEDSAVRIILRHSSALLAREQAAAVVNALERAVSDMVGGQDRLEQVCLVNAADRDEMGARNTRRAEEGLGAGIEALIGEHWRRTPSALAVCAWDGDFSYEEVGDLSAGLMGQLRDLGVGAETFVPVLFEKSRWAVIAMVGVMRAGGAFALLDPTHPPGRLRGICDDMAARVIVSSSRQAGLAAGLAGRVVTVGDGEAIATAPAKRRHGQQGGSDGGERHPTTDCFALPENALYAVFTSGSTGTPKGVVSKHSSFLAAVPAYIEGTGLDGKARVFQFASYAFDAAIFDMLMTLVAGGCVCVPSSTDRTSDLADAISRFGTTHLSLTPTVARILEPRQVPSLQTIVLGGERLTPDDVGRWTDHVRVVQLYGATECAVVSMRCTSPSSSSSSSSSGVVRTTSCDTGSRCWVVDPASHERLRPAGAVGELVVEGPLLARGYLNDAARTSETFVESPTWLRALERRSGTVYKSGDLVRLAADGSVQFVCRKNTRVKLRGQRIELGEVEHQLKLAIPSAAECVAELVTAVDASRPPMLVAFVLSRQSHDDNDDDDDDDNNNNNDVIAAGRNATSDTAVLAEPTVGFRSQIPSISSAIRRVLPSYMVPSAILPLNILPLTASDKANRRLLRQLAAEMSREELERYQSPREETTSLRAPAGDAEKALQEAFAEVLGLPLDRIGADDNFFSLGGDSLTAMKLVVAARKVTLGVTVQSVFDHPQLSELALDAKRAADKDVAREKHRVCPRPFALVAGMKTSIVRDAARQCHLPGRVFQDAYPCTQLQKGLFAETMRDASSSVANIELALSRDVDIARLRQAWTAVAKANPILRTRMILSASHGLLQLVVGQDVPLTEEGDDEEGRCQHQEAVGVVGSPLVRLILLRRDADADEGVEAPNKLLLRIHHAAYDGYTLPLMFEQLAEAYRGATLPFRPVSPFVRYLATMADATDHWRCLCQGLETPSFPVVSEQGRRPRPDSKKIHHVAVPHPRARQYTPNTHVRLAWAMTQARRQRVQDVFFGTVVSGRNAPVDGIESIMMPTLATVPCRVTLDARSTVRDMLDGMQDVATRGIPYEQLGLSEIARLGKHAARACSFQTLLVIQPALERAGHGLFDVSYAEADYRADALYAVNLFCELERQGLRVTALYDERTVPAHTMQTMLDTFGQAVRTVYTTPEILIGDVSLDGI</sequence>
<dbReference type="Pfam" id="PF00501">
    <property type="entry name" value="AMP-binding"/>
    <property type="match status" value="1"/>
</dbReference>
<dbReference type="InterPro" id="IPR010071">
    <property type="entry name" value="AA_adenyl_dom"/>
</dbReference>
<dbReference type="GO" id="GO:0031177">
    <property type="term" value="F:phosphopantetheine binding"/>
    <property type="evidence" value="ECO:0007669"/>
    <property type="project" value="InterPro"/>
</dbReference>
<evidence type="ECO:0000256" key="5">
    <source>
        <dbReference type="ARBA" id="ARBA00022679"/>
    </source>
</evidence>
<dbReference type="PROSITE" id="PS50075">
    <property type="entry name" value="CARRIER"/>
    <property type="match status" value="1"/>
</dbReference>
<dbReference type="Pfam" id="PF00668">
    <property type="entry name" value="Condensation"/>
    <property type="match status" value="1"/>
</dbReference>
<organism evidence="9">
    <name type="scientific">Claviceps paspali</name>
    <name type="common">Rye ergot fungus</name>
    <dbReference type="NCBI Taxonomy" id="40601"/>
    <lineage>
        <taxon>Eukaryota</taxon>
        <taxon>Fungi</taxon>
        <taxon>Dikarya</taxon>
        <taxon>Ascomycota</taxon>
        <taxon>Pezizomycotina</taxon>
        <taxon>Sordariomycetes</taxon>
        <taxon>Hypocreomycetidae</taxon>
        <taxon>Hypocreales</taxon>
        <taxon>Clavicipitaceae</taxon>
        <taxon>Claviceps</taxon>
    </lineage>
</organism>
<dbReference type="SUPFAM" id="SSF56801">
    <property type="entry name" value="Acetyl-CoA synthetase-like"/>
    <property type="match status" value="1"/>
</dbReference>
<keyword evidence="5" id="KW-0808">Transferase</keyword>
<dbReference type="InterPro" id="IPR045851">
    <property type="entry name" value="AMP-bd_C_sf"/>
</dbReference>
<dbReference type="NCBIfam" id="TIGR01733">
    <property type="entry name" value="AA-adenyl-dom"/>
    <property type="match status" value="1"/>
</dbReference>
<gene>
    <name evidence="9" type="primary">lpsB</name>
</gene>